<dbReference type="GO" id="GO:0070492">
    <property type="term" value="F:oligosaccharide binding"/>
    <property type="evidence" value="ECO:0007669"/>
    <property type="project" value="TreeGrafter"/>
</dbReference>
<sequence length="986" mass="109474">MALAGKRDGAFVKFSGWDVPGHDVAYYPNLSDNVDKLKDVMLNKPGHQFYAFNTKGWIKSWTNLDWSEFTWATGCDLYIRVEYPGWCFFQGQDSISNDITQVTDASTGPALIGKVNVLHTTYADNRRVAAINTNGWIKSKVIFPLTRVPDSTSLDGIYVRTTFQGYNFFPLQDSVGGDLYQDLDSKDNIPDLIAACDKDDNVAGFNTNGWIKNRLVVPPTEAFSDSAGPTQGLYVRIRWPGFTYLPGLDSPGNDLRQVKNKTLPELIIEARNDSQVVAFNTDGWMKYALNNTPSEFTSAQTGLFGLYVKVVEPSSDLDNLFYDSDDASSDSDGSTSGSVDSRENGESDKAVCLVDDSNSDHWKDQCNRSLFALKGTHMIWKFWFIDDAKVRNDYNDIVTAKFREMLNEMETGKRRAKRVTAIAHRLQNNLLTGMCNHTSPLGLEIAQGIKTSGGSMKYHLNSNAKKLYNKAYSTLRNREQMTEVAKEIIRSAGRGSVGVTKTVNLLGSVGKATMAIAAALSIFQAATADDWKYETGRQIASWSRSIARGWADSAVGLIFGGPIGAVMGGLAGSFIGGLASEGAYSKLANWFFGGSSDRNAMEILGEAHEETFKHVKQCMLNSGRNYYIHFIFQSHLTAIALRHKYVTEAAIKTMAHATNLSDYNESSDEVLATIVWIAAHGETRPVNPGNPQDFMILLDWVYANQPQGVDKSAFDTREVRASSQPTQKTTKTINFSTVYADPPTLALGLTRLDVSRDHNICVGAFPGKIMTNAFEVQITAWGYTVLYAGACQWFEAARGDFDYQCGKFSTMDDHPWNKPQTKTSYNITFPRTYDQPPVVVVWLNELNLAKEKNWRIKTYATEVTATGFRIHIDTWHDSVLYCGAGYWIAYPSGKALVTSGQYSTADVRSWSNPRLKTSGQVSFGDVFAFPPQVFLGINSLDLSCKYNLRIEATTSEITCKGMKWNINTWRDSILYSAGVSYIALRS</sequence>
<dbReference type="GO" id="GO:0098609">
    <property type="term" value="P:cell-cell adhesion"/>
    <property type="evidence" value="ECO:0007669"/>
    <property type="project" value="TreeGrafter"/>
</dbReference>
<dbReference type="InterPro" id="IPR037221">
    <property type="entry name" value="H-type_lectin_dom_sf"/>
</dbReference>
<keyword evidence="4" id="KW-1185">Reference proteome</keyword>
<dbReference type="SUPFAM" id="SSF141086">
    <property type="entry name" value="Agglutinin HPA-like"/>
    <property type="match status" value="3"/>
</dbReference>
<evidence type="ECO:0000313" key="4">
    <source>
        <dbReference type="Proteomes" id="UP001365542"/>
    </source>
</evidence>
<feature type="domain" description="H-type lectin" evidence="2">
    <location>
        <begin position="920"/>
        <end position="983"/>
    </location>
</feature>
<evidence type="ECO:0000313" key="3">
    <source>
        <dbReference type="EMBL" id="KAK6541136.1"/>
    </source>
</evidence>
<dbReference type="PANTHER" id="PTHR46938">
    <property type="entry name" value="DISCOIDIN-1 SUBUNIT A-RELATED-RELATED"/>
    <property type="match status" value="1"/>
</dbReference>
<reference evidence="3 4" key="1">
    <citation type="submission" date="2019-10" db="EMBL/GenBank/DDBJ databases">
        <authorList>
            <person name="Palmer J.M."/>
        </authorList>
    </citation>
    <scope>NUCLEOTIDE SEQUENCE [LARGE SCALE GENOMIC DNA]</scope>
    <source>
        <strain evidence="3 4">TWF694</strain>
    </source>
</reference>
<evidence type="ECO:0000259" key="2">
    <source>
        <dbReference type="Pfam" id="PF09458"/>
    </source>
</evidence>
<dbReference type="Gene3D" id="2.60.40.2080">
    <property type="match status" value="3"/>
</dbReference>
<dbReference type="Pfam" id="PF09458">
    <property type="entry name" value="H_lectin"/>
    <property type="match status" value="3"/>
</dbReference>
<dbReference type="GO" id="GO:0098636">
    <property type="term" value="C:protein complex involved in cell adhesion"/>
    <property type="evidence" value="ECO:0007669"/>
    <property type="project" value="TreeGrafter"/>
</dbReference>
<feature type="domain" description="H-type lectin" evidence="2">
    <location>
        <begin position="825"/>
        <end position="890"/>
    </location>
</feature>
<gene>
    <name evidence="3" type="ORF">TWF694_008508</name>
</gene>
<feature type="domain" description="H-type lectin" evidence="2">
    <location>
        <begin position="730"/>
        <end position="794"/>
    </location>
</feature>
<dbReference type="Proteomes" id="UP001365542">
    <property type="component" value="Unassembled WGS sequence"/>
</dbReference>
<protein>
    <recommendedName>
        <fullName evidence="2">H-type lectin domain-containing protein</fullName>
    </recommendedName>
</protein>
<dbReference type="EMBL" id="JAVHJO010000004">
    <property type="protein sequence ID" value="KAK6541136.1"/>
    <property type="molecule type" value="Genomic_DNA"/>
</dbReference>
<dbReference type="InterPro" id="IPR052487">
    <property type="entry name" value="Galactose-binding_lectin"/>
</dbReference>
<dbReference type="GO" id="GO:0009986">
    <property type="term" value="C:cell surface"/>
    <property type="evidence" value="ECO:0007669"/>
    <property type="project" value="TreeGrafter"/>
</dbReference>
<evidence type="ECO:0000256" key="1">
    <source>
        <dbReference type="SAM" id="MobiDB-lite"/>
    </source>
</evidence>
<dbReference type="InterPro" id="IPR019019">
    <property type="entry name" value="H-type_lectin_domain"/>
</dbReference>
<dbReference type="GO" id="GO:0046871">
    <property type="term" value="F:N-acetylgalactosamine binding"/>
    <property type="evidence" value="ECO:0007669"/>
    <property type="project" value="TreeGrafter"/>
</dbReference>
<accession>A0AAV9XHK5</accession>
<dbReference type="GO" id="GO:0030247">
    <property type="term" value="F:polysaccharide binding"/>
    <property type="evidence" value="ECO:0007669"/>
    <property type="project" value="TreeGrafter"/>
</dbReference>
<organism evidence="3 4">
    <name type="scientific">Orbilia ellipsospora</name>
    <dbReference type="NCBI Taxonomy" id="2528407"/>
    <lineage>
        <taxon>Eukaryota</taxon>
        <taxon>Fungi</taxon>
        <taxon>Dikarya</taxon>
        <taxon>Ascomycota</taxon>
        <taxon>Pezizomycotina</taxon>
        <taxon>Orbiliomycetes</taxon>
        <taxon>Orbiliales</taxon>
        <taxon>Orbiliaceae</taxon>
        <taxon>Orbilia</taxon>
    </lineage>
</organism>
<feature type="region of interest" description="Disordered" evidence="1">
    <location>
        <begin position="322"/>
        <end position="347"/>
    </location>
</feature>
<dbReference type="AlphaFoldDB" id="A0AAV9XHK5"/>
<proteinExistence type="predicted"/>
<comment type="caution">
    <text evidence="3">The sequence shown here is derived from an EMBL/GenBank/DDBJ whole genome shotgun (WGS) entry which is preliminary data.</text>
</comment>
<feature type="compositionally biased region" description="Low complexity" evidence="1">
    <location>
        <begin position="330"/>
        <end position="339"/>
    </location>
</feature>
<name>A0AAV9XHK5_9PEZI</name>